<dbReference type="AlphaFoldDB" id="A0AAD6SWX1"/>
<reference evidence="1" key="1">
    <citation type="submission" date="2023-03" db="EMBL/GenBank/DDBJ databases">
        <title>Massive genome expansion in bonnet fungi (Mycena s.s.) driven by repeated elements and novel gene families across ecological guilds.</title>
        <authorList>
            <consortium name="Lawrence Berkeley National Laboratory"/>
            <person name="Harder C.B."/>
            <person name="Miyauchi S."/>
            <person name="Viragh M."/>
            <person name="Kuo A."/>
            <person name="Thoen E."/>
            <person name="Andreopoulos B."/>
            <person name="Lu D."/>
            <person name="Skrede I."/>
            <person name="Drula E."/>
            <person name="Henrissat B."/>
            <person name="Morin E."/>
            <person name="Kohler A."/>
            <person name="Barry K."/>
            <person name="LaButti K."/>
            <person name="Morin E."/>
            <person name="Salamov A."/>
            <person name="Lipzen A."/>
            <person name="Mereny Z."/>
            <person name="Hegedus B."/>
            <person name="Baldrian P."/>
            <person name="Stursova M."/>
            <person name="Weitz H."/>
            <person name="Taylor A."/>
            <person name="Grigoriev I.V."/>
            <person name="Nagy L.G."/>
            <person name="Martin F."/>
            <person name="Kauserud H."/>
        </authorList>
    </citation>
    <scope>NUCLEOTIDE SEQUENCE</scope>
    <source>
        <strain evidence="1">CBHHK200</strain>
    </source>
</reference>
<comment type="caution">
    <text evidence="1">The sequence shown here is derived from an EMBL/GenBank/DDBJ whole genome shotgun (WGS) entry which is preliminary data.</text>
</comment>
<name>A0AAD6SWX1_9AGAR</name>
<protein>
    <submittedName>
        <fullName evidence="1">Uncharacterized protein</fullName>
    </submittedName>
</protein>
<evidence type="ECO:0000313" key="1">
    <source>
        <dbReference type="EMBL" id="KAJ7033282.1"/>
    </source>
</evidence>
<sequence length="171" mass="18873">MATMANYSNYSNYSKNQGLLMFIAGVAWRVPRVADCVLEPPRPRFRNALATALSAFAFHRAPAAAFDSSYQQGIRPERVIIGAYSEAGTGHPYFAVTSIPCGMIQLGGLLLCEGKLSGPWMRLRVHGNEEYSDKPVGTIAMNLKQVVGGLKTWANETQASIRYRSELWIDQ</sequence>
<dbReference type="EMBL" id="JARJCM010000066">
    <property type="protein sequence ID" value="KAJ7033282.1"/>
    <property type="molecule type" value="Genomic_DNA"/>
</dbReference>
<gene>
    <name evidence="1" type="ORF">C8F04DRAFT_1184263</name>
</gene>
<dbReference type="Proteomes" id="UP001218188">
    <property type="component" value="Unassembled WGS sequence"/>
</dbReference>
<proteinExistence type="predicted"/>
<accession>A0AAD6SWX1</accession>
<evidence type="ECO:0000313" key="2">
    <source>
        <dbReference type="Proteomes" id="UP001218188"/>
    </source>
</evidence>
<organism evidence="1 2">
    <name type="scientific">Mycena alexandri</name>
    <dbReference type="NCBI Taxonomy" id="1745969"/>
    <lineage>
        <taxon>Eukaryota</taxon>
        <taxon>Fungi</taxon>
        <taxon>Dikarya</taxon>
        <taxon>Basidiomycota</taxon>
        <taxon>Agaricomycotina</taxon>
        <taxon>Agaricomycetes</taxon>
        <taxon>Agaricomycetidae</taxon>
        <taxon>Agaricales</taxon>
        <taxon>Marasmiineae</taxon>
        <taxon>Mycenaceae</taxon>
        <taxon>Mycena</taxon>
    </lineage>
</organism>
<keyword evidence="2" id="KW-1185">Reference proteome</keyword>